<evidence type="ECO:0000256" key="1">
    <source>
        <dbReference type="ARBA" id="ARBA00006100"/>
    </source>
</evidence>
<proteinExistence type="inferred from homology"/>
<dbReference type="GO" id="GO:0006779">
    <property type="term" value="P:porphyrin-containing compound biosynthetic process"/>
    <property type="evidence" value="ECO:0007669"/>
    <property type="project" value="InterPro"/>
</dbReference>
<dbReference type="RefSeq" id="WP_036884687.1">
    <property type="nucleotide sequence ID" value="NZ_JRNR01000128.1"/>
</dbReference>
<dbReference type="GO" id="GO:0005737">
    <property type="term" value="C:cytoplasm"/>
    <property type="evidence" value="ECO:0007669"/>
    <property type="project" value="UniProtKB-SubCell"/>
</dbReference>
<dbReference type="InterPro" id="IPR010723">
    <property type="entry name" value="HemN_C"/>
</dbReference>
<dbReference type="NCBIfam" id="TIGR00539">
    <property type="entry name" value="hemN_rel"/>
    <property type="match status" value="1"/>
</dbReference>
<keyword evidence="2" id="KW-0004">4Fe-4S</keyword>
<sequence length="388" mass="45230">MASLYIHIPFCASRCIYCGFYSTLTPKTRTETIDRYVVAVCKELVEQKNFVFQDNNETLETIYFGGGTPSQLAPQHIEKIFQTIEDNYSDKMEKLADMEISFECNPDDVTEEFAENMRHFPINRISMGAQTFSETRLKFLRRRHKANDVKMAIDRLHRADIHNISIDLMFGFPEETLQEWEDDIEKAIALNVEHLSAYSLMYEEGTPLYRLLEQGKVKDMDEELYRAMYDKLIDRLVADHYEQYEISNFAKLINNGSSPYRSRHNSAYWANQSYIGVGASAHGYNHQQRRWNVDNLQKYMEGIENGTPIYEAENIDKPTHFNDTVTTALRTRKGIDLKNLEEPFKTHIIKASKLFIERGLLSLENEHLHLTREGIYVSDAIMSELVWV</sequence>
<keyword evidence="2" id="KW-0479">Metal-binding</keyword>
<dbReference type="CDD" id="cd01335">
    <property type="entry name" value="Radical_SAM"/>
    <property type="match status" value="1"/>
</dbReference>
<dbReference type="InterPro" id="IPR006638">
    <property type="entry name" value="Elp3/MiaA/NifB-like_rSAM"/>
</dbReference>
<dbReference type="GO" id="GO:0046872">
    <property type="term" value="F:metal ion binding"/>
    <property type="evidence" value="ECO:0007669"/>
    <property type="project" value="UniProtKB-UniRule"/>
</dbReference>
<dbReference type="SFLD" id="SFLDG01082">
    <property type="entry name" value="B12-binding_domain_containing"/>
    <property type="match status" value="1"/>
</dbReference>
<dbReference type="SFLD" id="SFLDG01065">
    <property type="entry name" value="anaerobic_coproporphyrinogen-I"/>
    <property type="match status" value="1"/>
</dbReference>
<keyword evidence="2" id="KW-0143">Chaperone</keyword>
<dbReference type="SUPFAM" id="SSF102114">
    <property type="entry name" value="Radical SAM enzymes"/>
    <property type="match status" value="1"/>
</dbReference>
<dbReference type="SFLD" id="SFLDF00562">
    <property type="entry name" value="HemN-like__clustered_with_heat"/>
    <property type="match status" value="1"/>
</dbReference>
<comment type="similarity">
    <text evidence="1">Belongs to the anaerobic coproporphyrinogen-III oxidase family. HemW subfamily.</text>
</comment>
<dbReference type="InterPro" id="IPR004559">
    <property type="entry name" value="HemW-like"/>
</dbReference>
<dbReference type="GO" id="GO:0051539">
    <property type="term" value="F:4 iron, 4 sulfur cluster binding"/>
    <property type="evidence" value="ECO:0007669"/>
    <property type="project" value="UniProtKB-UniRule"/>
</dbReference>
<dbReference type="InterPro" id="IPR034505">
    <property type="entry name" value="Coproporphyrinogen-III_oxidase"/>
</dbReference>
<dbReference type="InterPro" id="IPR023404">
    <property type="entry name" value="rSAM_horseshoe"/>
</dbReference>
<reference evidence="4 5" key="1">
    <citation type="submission" date="2014-07" db="EMBL/GenBank/DDBJ databases">
        <authorList>
            <person name="McCorrison J."/>
            <person name="Sanka R."/>
            <person name="Torralba M."/>
            <person name="Gillis M."/>
            <person name="Haft D.H."/>
            <person name="Methe B."/>
            <person name="Sutton G."/>
            <person name="Nelson K.E."/>
        </authorList>
    </citation>
    <scope>NUCLEOTIDE SEQUENCE [LARGE SCALE GENOMIC DNA]</scope>
    <source>
        <strain evidence="4 5">DNF00882</strain>
    </source>
</reference>
<organism evidence="4 5">
    <name type="scientific">Prevotella disiens DNF00882</name>
    <dbReference type="NCBI Taxonomy" id="1401075"/>
    <lineage>
        <taxon>Bacteria</taxon>
        <taxon>Pseudomonadati</taxon>
        <taxon>Bacteroidota</taxon>
        <taxon>Bacteroidia</taxon>
        <taxon>Bacteroidales</taxon>
        <taxon>Prevotellaceae</taxon>
        <taxon>Prevotella</taxon>
    </lineage>
</organism>
<dbReference type="InterPro" id="IPR058240">
    <property type="entry name" value="rSAM_sf"/>
</dbReference>
<dbReference type="SFLD" id="SFLDS00029">
    <property type="entry name" value="Radical_SAM"/>
    <property type="match status" value="1"/>
</dbReference>
<evidence type="ECO:0000259" key="3">
    <source>
        <dbReference type="PROSITE" id="PS51918"/>
    </source>
</evidence>
<evidence type="ECO:0000313" key="4">
    <source>
        <dbReference type="EMBL" id="KGF46771.1"/>
    </source>
</evidence>
<keyword evidence="2" id="KW-0949">S-adenosyl-L-methionine</keyword>
<keyword evidence="2" id="KW-0411">Iron-sulfur</keyword>
<keyword evidence="2" id="KW-0408">Iron</keyword>
<dbReference type="PANTHER" id="PTHR13932:SF5">
    <property type="entry name" value="RADICAL S-ADENOSYL METHIONINE DOMAIN-CONTAINING PROTEIN 1, MITOCHONDRIAL"/>
    <property type="match status" value="1"/>
</dbReference>
<evidence type="ECO:0000313" key="5">
    <source>
        <dbReference type="Proteomes" id="UP000029538"/>
    </source>
</evidence>
<dbReference type="SMART" id="SM00729">
    <property type="entry name" value="Elp3"/>
    <property type="match status" value="1"/>
</dbReference>
<name>A0A096AJK3_9BACT</name>
<dbReference type="PROSITE" id="PS51918">
    <property type="entry name" value="RADICAL_SAM"/>
    <property type="match status" value="1"/>
</dbReference>
<dbReference type="Pfam" id="PF06969">
    <property type="entry name" value="HemN_C"/>
    <property type="match status" value="1"/>
</dbReference>
<dbReference type="PANTHER" id="PTHR13932">
    <property type="entry name" value="COPROPORPHYRINIGEN III OXIDASE"/>
    <property type="match status" value="1"/>
</dbReference>
<evidence type="ECO:0000256" key="2">
    <source>
        <dbReference type="RuleBase" id="RU364116"/>
    </source>
</evidence>
<comment type="subcellular location">
    <subcellularLocation>
        <location evidence="2">Cytoplasm</location>
    </subcellularLocation>
</comment>
<dbReference type="EMBL" id="JRNR01000128">
    <property type="protein sequence ID" value="KGF46771.1"/>
    <property type="molecule type" value="Genomic_DNA"/>
</dbReference>
<dbReference type="Pfam" id="PF04055">
    <property type="entry name" value="Radical_SAM"/>
    <property type="match status" value="1"/>
</dbReference>
<comment type="function">
    <text evidence="2">Probably acts as a heme chaperone, transferring heme to an unknown acceptor. Binds one molecule of heme per monomer, possibly covalently. Binds 1 [4Fe-4S] cluster. The cluster is coordinated with 3 cysteines and an exchangeable S-adenosyl-L-methionine.</text>
</comment>
<dbReference type="GO" id="GO:0004109">
    <property type="term" value="F:coproporphyrinogen oxidase activity"/>
    <property type="evidence" value="ECO:0007669"/>
    <property type="project" value="InterPro"/>
</dbReference>
<feature type="domain" description="Radical SAM core" evidence="3">
    <location>
        <begin position="1"/>
        <end position="242"/>
    </location>
</feature>
<keyword evidence="2" id="KW-0963">Cytoplasm</keyword>
<dbReference type="Proteomes" id="UP000029538">
    <property type="component" value="Unassembled WGS sequence"/>
</dbReference>
<gene>
    <name evidence="4" type="ORF">HMPREF0654_10815</name>
</gene>
<keyword evidence="2" id="KW-0349">Heme</keyword>
<accession>A0A096AJK3</accession>
<dbReference type="Gene3D" id="3.80.30.20">
    <property type="entry name" value="tm_1862 like domain"/>
    <property type="match status" value="1"/>
</dbReference>
<dbReference type="InterPro" id="IPR007197">
    <property type="entry name" value="rSAM"/>
</dbReference>
<dbReference type="AlphaFoldDB" id="A0A096AJK3"/>
<comment type="caution">
    <text evidence="4">The sequence shown here is derived from an EMBL/GenBank/DDBJ whole genome shotgun (WGS) entry which is preliminary data.</text>
</comment>
<protein>
    <recommendedName>
        <fullName evidence="2">Heme chaperone HemW</fullName>
    </recommendedName>
</protein>